<dbReference type="Proteomes" id="UP000515164">
    <property type="component" value="Unplaced"/>
</dbReference>
<gene>
    <name evidence="4" type="primary">LOC117213414</name>
</gene>
<evidence type="ECO:0000313" key="4">
    <source>
        <dbReference type="RefSeq" id="XP_033314652.1"/>
    </source>
</evidence>
<dbReference type="SUPFAM" id="SSF68906">
    <property type="entry name" value="SAP domain"/>
    <property type="match status" value="1"/>
</dbReference>
<dbReference type="SMART" id="SM00513">
    <property type="entry name" value="SAP"/>
    <property type="match status" value="1"/>
</dbReference>
<sequence length="230" mass="27223">MADYDTGEAGLTDEQVVQMRTSELKDELRRRRLRLAGRKRELVERLLAALRVEREHGARGDDPEDEDDESEEESDDESEDEDDRKNARGYKRGYRPEKKRDVGITAKIVLKSDKPVARRPRRLAPRGNGQHVDQVQKYLNSTVNRSTGKTPFQLLVGVEMQVREEAKIRKLIDEEWAARFEEQRRDLREDAKRKIAATQEENRRSYKKRRKRAKQYRRKDPRTPRRLQIS</sequence>
<feature type="region of interest" description="Disordered" evidence="1">
    <location>
        <begin position="50"/>
        <end position="98"/>
    </location>
</feature>
<keyword evidence="3" id="KW-1185">Reference proteome</keyword>
<evidence type="ECO:0000256" key="1">
    <source>
        <dbReference type="SAM" id="MobiDB-lite"/>
    </source>
</evidence>
<proteinExistence type="predicted"/>
<dbReference type="InterPro" id="IPR036361">
    <property type="entry name" value="SAP_dom_sf"/>
</dbReference>
<organism evidence="3 4">
    <name type="scientific">Bombus bifarius</name>
    <dbReference type="NCBI Taxonomy" id="103933"/>
    <lineage>
        <taxon>Eukaryota</taxon>
        <taxon>Metazoa</taxon>
        <taxon>Ecdysozoa</taxon>
        <taxon>Arthropoda</taxon>
        <taxon>Hexapoda</taxon>
        <taxon>Insecta</taxon>
        <taxon>Pterygota</taxon>
        <taxon>Neoptera</taxon>
        <taxon>Endopterygota</taxon>
        <taxon>Hymenoptera</taxon>
        <taxon>Apocrita</taxon>
        <taxon>Aculeata</taxon>
        <taxon>Apoidea</taxon>
        <taxon>Anthophila</taxon>
        <taxon>Apidae</taxon>
        <taxon>Bombus</taxon>
        <taxon>Pyrobombus</taxon>
    </lineage>
</organism>
<evidence type="ECO:0000313" key="3">
    <source>
        <dbReference type="Proteomes" id="UP000515164"/>
    </source>
</evidence>
<feature type="compositionally biased region" description="Basic and acidic residues" evidence="1">
    <location>
        <begin position="51"/>
        <end position="61"/>
    </location>
</feature>
<reference evidence="4" key="1">
    <citation type="submission" date="2025-08" db="UniProtKB">
        <authorList>
            <consortium name="RefSeq"/>
        </authorList>
    </citation>
    <scope>IDENTIFICATION</scope>
    <source>
        <tissue evidence="4">Muscle</tissue>
    </source>
</reference>
<evidence type="ECO:0000259" key="2">
    <source>
        <dbReference type="PROSITE" id="PS50800"/>
    </source>
</evidence>
<name>A0A6P8NJG7_9HYME</name>
<dbReference type="Gene3D" id="1.10.720.30">
    <property type="entry name" value="SAP domain"/>
    <property type="match status" value="1"/>
</dbReference>
<dbReference type="AlphaFoldDB" id="A0A6P8NJG7"/>
<accession>A0A6P8NJG7</accession>
<dbReference type="PROSITE" id="PS50800">
    <property type="entry name" value="SAP"/>
    <property type="match status" value="1"/>
</dbReference>
<dbReference type="KEGG" id="bbif:117213414"/>
<dbReference type="RefSeq" id="XP_033314652.1">
    <property type="nucleotide sequence ID" value="XM_033458761.1"/>
</dbReference>
<feature type="compositionally biased region" description="Basic residues" evidence="1">
    <location>
        <begin position="205"/>
        <end position="220"/>
    </location>
</feature>
<feature type="compositionally biased region" description="Acidic residues" evidence="1">
    <location>
        <begin position="62"/>
        <end position="82"/>
    </location>
</feature>
<dbReference type="Pfam" id="PF02037">
    <property type="entry name" value="SAP"/>
    <property type="match status" value="1"/>
</dbReference>
<feature type="region of interest" description="Disordered" evidence="1">
    <location>
        <begin position="111"/>
        <end position="134"/>
    </location>
</feature>
<protein>
    <submittedName>
        <fullName evidence="4">Transcription initiation factor TFIID subunit 7-like</fullName>
    </submittedName>
</protein>
<feature type="region of interest" description="Disordered" evidence="1">
    <location>
        <begin position="186"/>
        <end position="230"/>
    </location>
</feature>
<dbReference type="InterPro" id="IPR003034">
    <property type="entry name" value="SAP_dom"/>
</dbReference>
<dbReference type="GeneID" id="117213414"/>
<feature type="domain" description="SAP" evidence="2">
    <location>
        <begin position="16"/>
        <end position="50"/>
    </location>
</feature>